<evidence type="ECO:0000256" key="2">
    <source>
        <dbReference type="ARBA" id="ARBA00022692"/>
    </source>
</evidence>
<dbReference type="CDD" id="cd13961">
    <property type="entry name" value="PT_UbiA_DGGGPS"/>
    <property type="match status" value="1"/>
</dbReference>
<reference evidence="6 7" key="1">
    <citation type="submission" date="2015-07" db="EMBL/GenBank/DDBJ databases">
        <title>Genome sequence of Levilinea saccharolytica DSM 16555.</title>
        <authorList>
            <person name="Hemp J."/>
            <person name="Ward L.M."/>
            <person name="Pace L.A."/>
            <person name="Fischer W.W."/>
        </authorList>
    </citation>
    <scope>NUCLEOTIDE SEQUENCE [LARGE SCALE GENOMIC DNA]</scope>
    <source>
        <strain evidence="6 7">KIBI-1</strain>
    </source>
</reference>
<proteinExistence type="predicted"/>
<dbReference type="AlphaFoldDB" id="A0A0N8GML2"/>
<keyword evidence="2 5" id="KW-0812">Transmembrane</keyword>
<dbReference type="InterPro" id="IPR044878">
    <property type="entry name" value="UbiA_sf"/>
</dbReference>
<dbReference type="Gene3D" id="1.20.120.1780">
    <property type="entry name" value="UbiA prenyltransferase"/>
    <property type="match status" value="1"/>
</dbReference>
<dbReference type="STRING" id="229921.ADN01_17315"/>
<dbReference type="GO" id="GO:0016020">
    <property type="term" value="C:membrane"/>
    <property type="evidence" value="ECO:0007669"/>
    <property type="project" value="UniProtKB-SubCell"/>
</dbReference>
<evidence type="ECO:0000256" key="5">
    <source>
        <dbReference type="SAM" id="Phobius"/>
    </source>
</evidence>
<dbReference type="Gene3D" id="1.10.357.140">
    <property type="entry name" value="UbiA prenyltransferase"/>
    <property type="match status" value="1"/>
</dbReference>
<feature type="transmembrane region" description="Helical" evidence="5">
    <location>
        <begin position="231"/>
        <end position="251"/>
    </location>
</feature>
<feature type="transmembrane region" description="Helical" evidence="5">
    <location>
        <begin position="43"/>
        <end position="64"/>
    </location>
</feature>
<name>A0A0N8GML2_9CHLR</name>
<evidence type="ECO:0000256" key="1">
    <source>
        <dbReference type="ARBA" id="ARBA00004141"/>
    </source>
</evidence>
<dbReference type="OrthoDB" id="9782418at2"/>
<dbReference type="Proteomes" id="UP000050501">
    <property type="component" value="Unassembled WGS sequence"/>
</dbReference>
<evidence type="ECO:0000256" key="4">
    <source>
        <dbReference type="ARBA" id="ARBA00023136"/>
    </source>
</evidence>
<keyword evidence="7" id="KW-1185">Reference proteome</keyword>
<comment type="subcellular location">
    <subcellularLocation>
        <location evidence="1">Membrane</location>
        <topology evidence="1">Multi-pass membrane protein</topology>
    </subcellularLocation>
</comment>
<dbReference type="InterPro" id="IPR000537">
    <property type="entry name" value="UbiA_prenyltransferase"/>
</dbReference>
<keyword evidence="4 5" id="KW-0472">Membrane</keyword>
<dbReference type="PANTHER" id="PTHR42723">
    <property type="entry name" value="CHLOROPHYLL SYNTHASE"/>
    <property type="match status" value="1"/>
</dbReference>
<dbReference type="InterPro" id="IPR050475">
    <property type="entry name" value="Prenyltransferase_related"/>
</dbReference>
<feature type="transmembrane region" description="Helical" evidence="5">
    <location>
        <begin position="160"/>
        <end position="179"/>
    </location>
</feature>
<feature type="transmembrane region" description="Helical" evidence="5">
    <location>
        <begin position="200"/>
        <end position="225"/>
    </location>
</feature>
<gene>
    <name evidence="6" type="ORF">ADN01_17315</name>
</gene>
<comment type="caution">
    <text evidence="6">The sequence shown here is derived from an EMBL/GenBank/DDBJ whole genome shotgun (WGS) entry which is preliminary data.</text>
</comment>
<keyword evidence="3 5" id="KW-1133">Transmembrane helix</keyword>
<dbReference type="Pfam" id="PF01040">
    <property type="entry name" value="UbiA"/>
    <property type="match status" value="1"/>
</dbReference>
<organism evidence="6 7">
    <name type="scientific">Levilinea saccharolytica</name>
    <dbReference type="NCBI Taxonomy" id="229921"/>
    <lineage>
        <taxon>Bacteria</taxon>
        <taxon>Bacillati</taxon>
        <taxon>Chloroflexota</taxon>
        <taxon>Anaerolineae</taxon>
        <taxon>Anaerolineales</taxon>
        <taxon>Anaerolineaceae</taxon>
        <taxon>Levilinea</taxon>
    </lineage>
</organism>
<evidence type="ECO:0000313" key="7">
    <source>
        <dbReference type="Proteomes" id="UP000050501"/>
    </source>
</evidence>
<feature type="transmembrane region" description="Helical" evidence="5">
    <location>
        <begin position="109"/>
        <end position="126"/>
    </location>
</feature>
<sequence>MPLARKISAFIQLIRPELPLAAGLCVLLGQAVALGGFPPFSTMLLGFLLGFLLSSSAMVFNDYFDLEVDRVNAPQRPYAAGKLTTAEVIVFGLLTALLGLLTAAAIRPLVLGLSLLTWILGFGYNWRFKSAGLWGNLCVSISVAMTFILGGLSVGQTPNAILWVFIAVVFFFDLGEEIAGDSMDMAGDEKRGVRSLALRVGKAAALRVSAALFGLVVVLSLIPVFTGSVGWAYAVPMGIADVFILFFTYRLMHAPNRQAGHNAMRALYLTATAGLGLAILGHYLL</sequence>
<dbReference type="GO" id="GO:0016765">
    <property type="term" value="F:transferase activity, transferring alkyl or aryl (other than methyl) groups"/>
    <property type="evidence" value="ECO:0007669"/>
    <property type="project" value="InterPro"/>
</dbReference>
<dbReference type="RefSeq" id="WP_062417032.1">
    <property type="nucleotide sequence ID" value="NZ_DF967974.1"/>
</dbReference>
<accession>A0A0N8GML2</accession>
<protein>
    <submittedName>
        <fullName evidence="6">Prenyltransferase</fullName>
    </submittedName>
</protein>
<feature type="transmembrane region" description="Helical" evidence="5">
    <location>
        <begin position="133"/>
        <end position="154"/>
    </location>
</feature>
<feature type="transmembrane region" description="Helical" evidence="5">
    <location>
        <begin position="85"/>
        <end position="103"/>
    </location>
</feature>
<dbReference type="PANTHER" id="PTHR42723:SF1">
    <property type="entry name" value="CHLOROPHYLL SYNTHASE, CHLOROPLASTIC"/>
    <property type="match status" value="1"/>
</dbReference>
<keyword evidence="6" id="KW-0808">Transferase</keyword>
<dbReference type="EMBL" id="LGCM01000065">
    <property type="protein sequence ID" value="KPL75610.1"/>
    <property type="molecule type" value="Genomic_DNA"/>
</dbReference>
<evidence type="ECO:0000256" key="3">
    <source>
        <dbReference type="ARBA" id="ARBA00022989"/>
    </source>
</evidence>
<evidence type="ECO:0000313" key="6">
    <source>
        <dbReference type="EMBL" id="KPL75610.1"/>
    </source>
</evidence>
<feature type="transmembrane region" description="Helical" evidence="5">
    <location>
        <begin position="263"/>
        <end position="284"/>
    </location>
</feature>